<dbReference type="EMBL" id="BLAH01000089">
    <property type="protein sequence ID" value="GES37946.1"/>
    <property type="molecule type" value="Genomic_DNA"/>
</dbReference>
<dbReference type="RefSeq" id="WP_255326725.1">
    <property type="nucleotide sequence ID" value="NZ_BAAAYP010000024.1"/>
</dbReference>
<keyword evidence="2" id="KW-1185">Reference proteome</keyword>
<accession>A0ABQ0YMZ7</accession>
<dbReference type="Proteomes" id="UP000325466">
    <property type="component" value="Unassembled WGS sequence"/>
</dbReference>
<organism evidence="1 2">
    <name type="scientific">Rhodococcus aetherivorans</name>
    <dbReference type="NCBI Taxonomy" id="191292"/>
    <lineage>
        <taxon>Bacteria</taxon>
        <taxon>Bacillati</taxon>
        <taxon>Actinomycetota</taxon>
        <taxon>Actinomycetes</taxon>
        <taxon>Mycobacteriales</taxon>
        <taxon>Nocardiaceae</taxon>
        <taxon>Rhodococcus</taxon>
    </lineage>
</organism>
<evidence type="ECO:0000313" key="1">
    <source>
        <dbReference type="EMBL" id="GES37946.1"/>
    </source>
</evidence>
<reference evidence="1 2" key="1">
    <citation type="journal article" date="2018" name="Biodegradation">
        <title>1,4-Dioxane degradation characteristics of Rhodococcus aetherivorans JCM 14343.</title>
        <authorList>
            <person name="Inoue D."/>
            <person name="Tsunoda T."/>
            <person name="Yamamoto N."/>
            <person name="Ike M."/>
            <person name="Sei K."/>
        </authorList>
    </citation>
    <scope>NUCLEOTIDE SEQUENCE [LARGE SCALE GENOMIC DNA]</scope>
    <source>
        <strain evidence="1 2">JCM 14343</strain>
    </source>
</reference>
<evidence type="ECO:0000313" key="2">
    <source>
        <dbReference type="Proteomes" id="UP000325466"/>
    </source>
</evidence>
<protein>
    <submittedName>
        <fullName evidence="1">Uncharacterized protein</fullName>
    </submittedName>
</protein>
<comment type="caution">
    <text evidence="1">The sequence shown here is derived from an EMBL/GenBank/DDBJ whole genome shotgun (WGS) entry which is preliminary data.</text>
</comment>
<sequence length="44" mass="4455">MSGHDDERLASTNLSTVEQGASRSLWAVVDALGVVNVAAVPACG</sequence>
<proteinExistence type="predicted"/>
<name>A0ABQ0YMZ7_9NOCA</name>
<gene>
    <name evidence="1" type="ORF">RAJCM14343_3206</name>
</gene>